<dbReference type="InterPro" id="IPR057345">
    <property type="entry name" value="Ig-like_TAF2"/>
</dbReference>
<dbReference type="GO" id="GO:0003743">
    <property type="term" value="F:translation initiation factor activity"/>
    <property type="evidence" value="ECO:0007669"/>
    <property type="project" value="UniProtKB-KW"/>
</dbReference>
<keyword evidence="4" id="KW-0805">Transcription regulation</keyword>
<keyword evidence="6" id="KW-0539">Nucleus</keyword>
<organism evidence="11 12">
    <name type="scientific">Amphibalanus amphitrite</name>
    <name type="common">Striped barnacle</name>
    <name type="synonym">Balanus amphitrite</name>
    <dbReference type="NCBI Taxonomy" id="1232801"/>
    <lineage>
        <taxon>Eukaryota</taxon>
        <taxon>Metazoa</taxon>
        <taxon>Ecdysozoa</taxon>
        <taxon>Arthropoda</taxon>
        <taxon>Crustacea</taxon>
        <taxon>Multicrustacea</taxon>
        <taxon>Cirripedia</taxon>
        <taxon>Thoracica</taxon>
        <taxon>Thoracicalcarea</taxon>
        <taxon>Balanomorpha</taxon>
        <taxon>Balanoidea</taxon>
        <taxon>Balanidae</taxon>
        <taxon>Amphibalaninae</taxon>
        <taxon>Amphibalanus</taxon>
    </lineage>
</organism>
<dbReference type="FunFam" id="2.60.40.1730:FF:000003">
    <property type="entry name" value="Transcription initiation factor TFIID subunit 2"/>
    <property type="match status" value="1"/>
</dbReference>
<evidence type="ECO:0000256" key="7">
    <source>
        <dbReference type="ARBA" id="ARBA00033345"/>
    </source>
</evidence>
<feature type="compositionally biased region" description="Basic residues" evidence="8">
    <location>
        <begin position="1025"/>
        <end position="1035"/>
    </location>
</feature>
<dbReference type="Pfam" id="PF25577">
    <property type="entry name" value="TPR_TAF2_C"/>
    <property type="match status" value="1"/>
</dbReference>
<feature type="domain" description="Transcription initiation factor TFIID subunit 2 Ig-like" evidence="9">
    <location>
        <begin position="523"/>
        <end position="642"/>
    </location>
</feature>
<keyword evidence="11" id="KW-0648">Protein biosynthesis</keyword>
<comment type="subcellular location">
    <subcellularLocation>
        <location evidence="1">Nucleus</location>
    </subcellularLocation>
</comment>
<evidence type="ECO:0000256" key="3">
    <source>
        <dbReference type="ARBA" id="ARBA00017363"/>
    </source>
</evidence>
<dbReference type="CDD" id="cd09839">
    <property type="entry name" value="M1_like_TAF2"/>
    <property type="match status" value="1"/>
</dbReference>
<evidence type="ECO:0000256" key="5">
    <source>
        <dbReference type="ARBA" id="ARBA00023163"/>
    </source>
</evidence>
<dbReference type="SUPFAM" id="SSF55486">
    <property type="entry name" value="Metalloproteases ('zincins'), catalytic domain"/>
    <property type="match status" value="1"/>
</dbReference>
<evidence type="ECO:0000259" key="9">
    <source>
        <dbReference type="Pfam" id="PF25316"/>
    </source>
</evidence>
<dbReference type="EMBL" id="VIIS01001630">
    <property type="protein sequence ID" value="KAF0295254.1"/>
    <property type="molecule type" value="Genomic_DNA"/>
</dbReference>
<gene>
    <name evidence="11" type="primary">Taf2_0</name>
    <name evidence="11" type="ORF">FJT64_007182</name>
</gene>
<dbReference type="InterPro" id="IPR057991">
    <property type="entry name" value="TPR_TAF2_C"/>
</dbReference>
<keyword evidence="12" id="KW-1185">Reference proteome</keyword>
<dbReference type="Pfam" id="PF25316">
    <property type="entry name" value="TAF2_3rd"/>
    <property type="match status" value="1"/>
</dbReference>
<evidence type="ECO:0000259" key="10">
    <source>
        <dbReference type="Pfam" id="PF25577"/>
    </source>
</evidence>
<evidence type="ECO:0000256" key="1">
    <source>
        <dbReference type="ARBA" id="ARBA00004123"/>
    </source>
</evidence>
<dbReference type="Gene3D" id="1.10.390.10">
    <property type="entry name" value="Neutral Protease Domain 2"/>
    <property type="match status" value="1"/>
</dbReference>
<comment type="similarity">
    <text evidence="2">Belongs to the TAF2 family.</text>
</comment>
<dbReference type="GO" id="GO:0016251">
    <property type="term" value="F:RNA polymerase II general transcription initiation factor activity"/>
    <property type="evidence" value="ECO:0007669"/>
    <property type="project" value="TreeGrafter"/>
</dbReference>
<reference evidence="11 12" key="1">
    <citation type="submission" date="2019-07" db="EMBL/GenBank/DDBJ databases">
        <title>Draft genome assembly of a fouling barnacle, Amphibalanus amphitrite (Darwin, 1854): The first reference genome for Thecostraca.</title>
        <authorList>
            <person name="Kim W."/>
        </authorList>
    </citation>
    <scope>NUCLEOTIDE SEQUENCE [LARGE SCALE GENOMIC DNA]</scope>
    <source>
        <strain evidence="11">SNU_AA5</strain>
        <tissue evidence="11">Soma without cirri and trophi</tissue>
    </source>
</reference>
<name>A0A6A4VUG5_AMPAM</name>
<dbReference type="Proteomes" id="UP000440578">
    <property type="component" value="Unassembled WGS sequence"/>
</dbReference>
<evidence type="ECO:0000313" key="12">
    <source>
        <dbReference type="Proteomes" id="UP000440578"/>
    </source>
</evidence>
<dbReference type="InterPro" id="IPR042097">
    <property type="entry name" value="Aminopeptidase_N-like_N_sf"/>
</dbReference>
<dbReference type="PANTHER" id="PTHR15137:SF9">
    <property type="entry name" value="TRANSCRIPTION INITIATION FACTOR TFIID SUBUNIT 2"/>
    <property type="match status" value="1"/>
</dbReference>
<dbReference type="SUPFAM" id="SSF48371">
    <property type="entry name" value="ARM repeat"/>
    <property type="match status" value="1"/>
</dbReference>
<proteinExistence type="inferred from homology"/>
<sequence length="1035" mass="117930">MQHSGGMSDSIRPYKLAHQILSLTGINLQRQSIIGFVELTLALQTEYLRQVKLNCKQCRVYRITLNDDLETTFSYCDPTQDIMQGSSNRDLESFAEAHEAAVNSTDPEYGRGELVVDIPVDAQDLIQEGQMLRIGVEFSLETPTAGVQFVLPDTDGTPAERGAHMFTYGFENSSRLWFPCIDSFCDLCTWKLEFTVDETLTAVSCGDLIETVYTPDMRRRTFHYHLALPTAAPNIALAVGPFEIYVDPHMNEITYFCLPNLLPQLKHTAKFMHATFEFFEEVLANRFPYSCYKQVFVDETYEDVSSYATLSILSVNLLCPPQVIEQVYETRRCLALALAHQFFSCFISLTGWSDAWLTLGISHYLTGLYVKKFFGMNYHRDWMYSEMQEVIKYEQRYGPIVLDNSGTAPTGSHAPPTFHPLHSQKEFYFPLSSVHTVSPRYLEVYTKKSHLIMRMIEQRIGAELLLQVFNKQLSLAMNACEQRFSYDAWGSILLSTSTFLKAIYTVTGKDINVFCDQWVRQGGHARFHMSFVFNRKRNTVELKISQDQVGSRGVRLYMGPLLVHLQELDGTFKHTLQIEGINASADLVCHSKSRRQKKKKIPLCTGEEVDMDLNAMDPDSPVLWIRLDPEFSVVRETVVEQPDYQWQFQLRHERDVASQIEAVDALVRYPSPASRSALTDVLENEQCYYRVRIRAAHALAKVANALVSSWSGQPAMMVIFRKMFGSKSCPHIVQLNDFENLQVYYIQKTIPIAMATLRNSHGICPPEVSKFLLDLFKYNDNSRNKYSDNYYRAALIEALGESVTPVVSLVSQLGAASITPDSLSPETRQLLDEIVRALNLDKLLPCYKFVVTQACLRALRKLQRCGHLASRPQLFKGYAAYGQFIDVRLVALSCLVDYVQADGQEEDLLFLLSILEADPVPQVRRQLARMLVDTPPFERGRKHPLDTGDVAIRLWMLMNAGCAYDSQLRCAVVDLYYVLYGRGQPSWIPELSHFPTMDGRLKEDPLADEPPLSTTRLSRHEVRPRATRVPRARMV</sequence>
<feature type="domain" description="Transcription initiation factor TFIID subunit 2 TPR repeats" evidence="10">
    <location>
        <begin position="643"/>
        <end position="990"/>
    </location>
</feature>
<evidence type="ECO:0000256" key="6">
    <source>
        <dbReference type="ARBA" id="ARBA00023242"/>
    </source>
</evidence>
<accession>A0A6A4VUG5</accession>
<feature type="region of interest" description="Disordered" evidence="8">
    <location>
        <begin position="1002"/>
        <end position="1035"/>
    </location>
</feature>
<protein>
    <recommendedName>
        <fullName evidence="3">Transcription initiation factor TFIID subunit 2</fullName>
    </recommendedName>
    <alternativeName>
        <fullName evidence="7">Transcription initiation factor TFIID 150 kDa subunit</fullName>
    </alternativeName>
</protein>
<evidence type="ECO:0000256" key="8">
    <source>
        <dbReference type="SAM" id="MobiDB-lite"/>
    </source>
</evidence>
<keyword evidence="11" id="KW-0396">Initiation factor</keyword>
<dbReference type="InterPro" id="IPR037813">
    <property type="entry name" value="TAF2"/>
</dbReference>
<dbReference type="OrthoDB" id="308861at2759"/>
<keyword evidence="5" id="KW-0804">Transcription</keyword>
<dbReference type="GO" id="GO:0005669">
    <property type="term" value="C:transcription factor TFIID complex"/>
    <property type="evidence" value="ECO:0007669"/>
    <property type="project" value="InterPro"/>
</dbReference>
<dbReference type="Gene3D" id="1.25.10.10">
    <property type="entry name" value="Leucine-rich Repeat Variant"/>
    <property type="match status" value="1"/>
</dbReference>
<dbReference type="InterPro" id="IPR027268">
    <property type="entry name" value="Peptidase_M4/M1_CTD_sf"/>
</dbReference>
<dbReference type="GO" id="GO:0051123">
    <property type="term" value="P:RNA polymerase II preinitiation complex assembly"/>
    <property type="evidence" value="ECO:0007669"/>
    <property type="project" value="UniProtKB-ARBA"/>
</dbReference>
<dbReference type="GO" id="GO:0003682">
    <property type="term" value="F:chromatin binding"/>
    <property type="evidence" value="ECO:0007669"/>
    <property type="project" value="TreeGrafter"/>
</dbReference>
<dbReference type="AlphaFoldDB" id="A0A6A4VUG5"/>
<dbReference type="InterPro" id="IPR011989">
    <property type="entry name" value="ARM-like"/>
</dbReference>
<dbReference type="SUPFAM" id="SSF63737">
    <property type="entry name" value="Leukotriene A4 hydrolase N-terminal domain"/>
    <property type="match status" value="1"/>
</dbReference>
<dbReference type="InterPro" id="IPR016024">
    <property type="entry name" value="ARM-type_fold"/>
</dbReference>
<evidence type="ECO:0000313" key="11">
    <source>
        <dbReference type="EMBL" id="KAF0295254.1"/>
    </source>
</evidence>
<comment type="caution">
    <text evidence="11">The sequence shown here is derived from an EMBL/GenBank/DDBJ whole genome shotgun (WGS) entry which is preliminary data.</text>
</comment>
<evidence type="ECO:0000256" key="4">
    <source>
        <dbReference type="ARBA" id="ARBA00023015"/>
    </source>
</evidence>
<dbReference type="Gene3D" id="2.60.40.1730">
    <property type="entry name" value="tricorn interacting facor f3 domain"/>
    <property type="match status" value="1"/>
</dbReference>
<dbReference type="GO" id="GO:0000976">
    <property type="term" value="F:transcription cis-regulatory region binding"/>
    <property type="evidence" value="ECO:0007669"/>
    <property type="project" value="TreeGrafter"/>
</dbReference>
<evidence type="ECO:0000256" key="2">
    <source>
        <dbReference type="ARBA" id="ARBA00010937"/>
    </source>
</evidence>
<dbReference type="PANTHER" id="PTHR15137">
    <property type="entry name" value="TRANSCRIPTION INITIATION FACTOR TFIID"/>
    <property type="match status" value="1"/>
</dbReference>